<dbReference type="PANTHER" id="PTHR21711">
    <property type="entry name" value="MITOCHONDRIAL INNER MEMBRANE PROTEASE"/>
    <property type="match status" value="1"/>
</dbReference>
<keyword evidence="8" id="KW-1185">Reference proteome</keyword>
<keyword evidence="2 6" id="KW-0645">Protease</keyword>
<sequence>MNFLDELTKSSEKPKSEPIKKEEPAPKKEKPEGGVAWGYDLYPERRKESESRFANLMHGRDNLEKIRCERNVYKCIKTSPLVKLMMGALKSSGCPMDIRRHIACEECHPSVSGGYDPVLNQIVVCQNMATNEGLVQGVLTHEMIHMFDYCRNDLNFKNIDHLACTEIRAANLAHCSFVSAWMQGDTSFFNFKESHQNCVKSKALKSVLSVRTVSTEEAIEAVERVFPKCYKDLEPIGRRIKRNSNDMYMAYAEGYLYGYDN</sequence>
<evidence type="ECO:0000256" key="4">
    <source>
        <dbReference type="ARBA" id="ARBA00022801"/>
    </source>
</evidence>
<organism evidence="8 9">
    <name type="scientific">Nicrophorus vespilloides</name>
    <name type="common">Boreal carrion beetle</name>
    <dbReference type="NCBI Taxonomy" id="110193"/>
    <lineage>
        <taxon>Eukaryota</taxon>
        <taxon>Metazoa</taxon>
        <taxon>Ecdysozoa</taxon>
        <taxon>Arthropoda</taxon>
        <taxon>Hexapoda</taxon>
        <taxon>Insecta</taxon>
        <taxon>Pterygota</taxon>
        <taxon>Neoptera</taxon>
        <taxon>Endopterygota</taxon>
        <taxon>Coleoptera</taxon>
        <taxon>Polyphaga</taxon>
        <taxon>Staphyliniformia</taxon>
        <taxon>Silphidae</taxon>
        <taxon>Nicrophorinae</taxon>
        <taxon>Nicrophorus</taxon>
    </lineage>
</organism>
<evidence type="ECO:0000256" key="7">
    <source>
        <dbReference type="SAM" id="MobiDB-lite"/>
    </source>
</evidence>
<evidence type="ECO:0000256" key="2">
    <source>
        <dbReference type="ARBA" id="ARBA00022670"/>
    </source>
</evidence>
<protein>
    <recommendedName>
        <fullName evidence="6">Mitochondrial inner membrane protease ATP23</fullName>
        <ecNumber evidence="6">3.4.24.-</ecNumber>
    </recommendedName>
</protein>
<evidence type="ECO:0000256" key="6">
    <source>
        <dbReference type="RuleBase" id="RU364057"/>
    </source>
</evidence>
<keyword evidence="3 6" id="KW-0479">Metal-binding</keyword>
<feature type="region of interest" description="Disordered" evidence="7">
    <location>
        <begin position="1"/>
        <end position="36"/>
    </location>
</feature>
<evidence type="ECO:0000313" key="9">
    <source>
        <dbReference type="RefSeq" id="XP_017773309.1"/>
    </source>
</evidence>
<dbReference type="Pfam" id="PF09768">
    <property type="entry name" value="Peptidase_M76"/>
    <property type="match status" value="1"/>
</dbReference>
<dbReference type="InterPro" id="IPR019165">
    <property type="entry name" value="Peptidase_M76_ATP23"/>
</dbReference>
<name>A0ABM1MFF9_NICVS</name>
<dbReference type="RefSeq" id="XP_017773309.1">
    <property type="nucleotide sequence ID" value="XM_017917820.1"/>
</dbReference>
<evidence type="ECO:0000313" key="8">
    <source>
        <dbReference type="Proteomes" id="UP000695000"/>
    </source>
</evidence>
<keyword evidence="4 6" id="KW-0378">Hydrolase</keyword>
<dbReference type="GeneID" id="108560327"/>
<keyword evidence="5 6" id="KW-0482">Metalloprotease</keyword>
<reference evidence="9" key="1">
    <citation type="submission" date="2025-08" db="UniProtKB">
        <authorList>
            <consortium name="RefSeq"/>
        </authorList>
    </citation>
    <scope>IDENTIFICATION</scope>
    <source>
        <tissue evidence="9">Whole Larva</tissue>
    </source>
</reference>
<proteinExistence type="inferred from homology"/>
<evidence type="ECO:0000256" key="5">
    <source>
        <dbReference type="ARBA" id="ARBA00023049"/>
    </source>
</evidence>
<gene>
    <name evidence="9" type="primary">LOC108560327</name>
</gene>
<accession>A0ABM1MFF9</accession>
<dbReference type="PANTHER" id="PTHR21711:SF0">
    <property type="entry name" value="MITOCHONDRIAL INNER MEMBRANE PROTEASE ATP23 HOMOLOG"/>
    <property type="match status" value="1"/>
</dbReference>
<feature type="compositionally biased region" description="Basic and acidic residues" evidence="7">
    <location>
        <begin position="1"/>
        <end position="32"/>
    </location>
</feature>
<evidence type="ECO:0000256" key="3">
    <source>
        <dbReference type="ARBA" id="ARBA00022723"/>
    </source>
</evidence>
<evidence type="ECO:0000256" key="1">
    <source>
        <dbReference type="ARBA" id="ARBA00009915"/>
    </source>
</evidence>
<dbReference type="Proteomes" id="UP000695000">
    <property type="component" value="Unplaced"/>
</dbReference>
<dbReference type="EC" id="3.4.24.-" evidence="6"/>
<comment type="similarity">
    <text evidence="1 6">Belongs to the peptidase M76 family.</text>
</comment>
<dbReference type="GO" id="GO:0008233">
    <property type="term" value="F:peptidase activity"/>
    <property type="evidence" value="ECO:0007669"/>
    <property type="project" value="UniProtKB-KW"/>
</dbReference>
<dbReference type="GO" id="GO:0006508">
    <property type="term" value="P:proteolysis"/>
    <property type="evidence" value="ECO:0007669"/>
    <property type="project" value="UniProtKB-KW"/>
</dbReference>